<dbReference type="PROSITE" id="PS51257">
    <property type="entry name" value="PROKAR_LIPOPROTEIN"/>
    <property type="match status" value="1"/>
</dbReference>
<feature type="transmembrane region" description="Helical" evidence="4">
    <location>
        <begin position="328"/>
        <end position="352"/>
    </location>
</feature>
<sequence length="428" mass="44999">MSVERTASMPGSASSVQEFRRGYRPLIASMVGAGCGISSVCFYTNSVFVAAIDSDMPWSRGEIQVGISIMILAAVFTAPLVGGLIDRFGARAVALTSVPLFALSLVGLSFTSDQLWTFYAGWVVMSVLAAGTLPITWTKVVNEWFDQSRGLALGLTLMGTGIAAAIAPGYAAWLIEQFGWRSAYAWLGVTIFAIAFAPIFFLFFESGRVPAVNEDPLTPPEEASGHSGLSLGTALRGYRLWALCIALLCVAVGISGVITNLVPILTDRGLSVVDAARYAGLVGVSVIVGRLLAGFLMDRIWAPAVAALFLGMPLLAAILLKLPVINESQIICAALIIGLAAGAELDIMAFLISRYFGLAHYGALYGFLYVFFSIGAGCAPMLFGWAYDASGNYDLTLTGVAVLSITGAALILALGRYPGATTRPAESA</sequence>
<comment type="caution">
    <text evidence="6">The sequence shown here is derived from an EMBL/GenBank/DDBJ whole genome shotgun (WGS) entry which is preliminary data.</text>
</comment>
<dbReference type="EMBL" id="VRZA01000002">
    <property type="protein sequence ID" value="TXS95799.1"/>
    <property type="molecule type" value="Genomic_DNA"/>
</dbReference>
<feature type="transmembrane region" description="Helical" evidence="4">
    <location>
        <begin position="92"/>
        <end position="110"/>
    </location>
</feature>
<protein>
    <submittedName>
        <fullName evidence="6">MFS transporter</fullName>
    </submittedName>
</protein>
<dbReference type="InterPro" id="IPR020846">
    <property type="entry name" value="MFS_dom"/>
</dbReference>
<evidence type="ECO:0000259" key="5">
    <source>
        <dbReference type="PROSITE" id="PS50850"/>
    </source>
</evidence>
<feature type="transmembrane region" description="Helical" evidence="4">
    <location>
        <begin position="393"/>
        <end position="414"/>
    </location>
</feature>
<evidence type="ECO:0000313" key="7">
    <source>
        <dbReference type="Proteomes" id="UP000321039"/>
    </source>
</evidence>
<dbReference type="SUPFAM" id="SSF103473">
    <property type="entry name" value="MFS general substrate transporter"/>
    <property type="match status" value="1"/>
</dbReference>
<dbReference type="Pfam" id="PF07690">
    <property type="entry name" value="MFS_1"/>
    <property type="match status" value="1"/>
</dbReference>
<dbReference type="InterPro" id="IPR036259">
    <property type="entry name" value="MFS_trans_sf"/>
</dbReference>
<accession>A0A5C9A6U3</accession>
<feature type="transmembrane region" description="Helical" evidence="4">
    <location>
        <begin position="116"/>
        <end position="138"/>
    </location>
</feature>
<evidence type="ECO:0000256" key="4">
    <source>
        <dbReference type="SAM" id="Phobius"/>
    </source>
</evidence>
<dbReference type="InterPro" id="IPR050327">
    <property type="entry name" value="Proton-linked_MCT"/>
</dbReference>
<proteinExistence type="predicted"/>
<dbReference type="InterPro" id="IPR011701">
    <property type="entry name" value="MFS"/>
</dbReference>
<feature type="transmembrane region" description="Helical" evidence="4">
    <location>
        <begin position="183"/>
        <end position="204"/>
    </location>
</feature>
<feature type="transmembrane region" description="Helical" evidence="4">
    <location>
        <begin position="364"/>
        <end position="387"/>
    </location>
</feature>
<feature type="domain" description="Major facilitator superfamily (MFS) profile" evidence="5">
    <location>
        <begin position="24"/>
        <end position="419"/>
    </location>
</feature>
<keyword evidence="1 4" id="KW-0812">Transmembrane</keyword>
<evidence type="ECO:0000256" key="2">
    <source>
        <dbReference type="ARBA" id="ARBA00022989"/>
    </source>
</evidence>
<dbReference type="GO" id="GO:0022857">
    <property type="term" value="F:transmembrane transporter activity"/>
    <property type="evidence" value="ECO:0007669"/>
    <property type="project" value="InterPro"/>
</dbReference>
<feature type="transmembrane region" description="Helical" evidence="4">
    <location>
        <begin position="150"/>
        <end position="171"/>
    </location>
</feature>
<feature type="transmembrane region" description="Helical" evidence="4">
    <location>
        <begin position="63"/>
        <end position="85"/>
    </location>
</feature>
<gene>
    <name evidence="6" type="ORF">FV139_08005</name>
</gene>
<reference evidence="6 7" key="1">
    <citation type="submission" date="2019-08" db="EMBL/GenBank/DDBJ databases">
        <title>Parahaliea maris sp. nov., isolated from the surface seawater.</title>
        <authorList>
            <person name="Liu Y."/>
        </authorList>
    </citation>
    <scope>NUCLEOTIDE SEQUENCE [LARGE SCALE GENOMIC DNA]</scope>
    <source>
        <strain evidence="6 7">HSLHS9</strain>
    </source>
</reference>
<evidence type="ECO:0000313" key="6">
    <source>
        <dbReference type="EMBL" id="TXS95799.1"/>
    </source>
</evidence>
<evidence type="ECO:0000256" key="1">
    <source>
        <dbReference type="ARBA" id="ARBA00022692"/>
    </source>
</evidence>
<dbReference type="RefSeq" id="WP_148067834.1">
    <property type="nucleotide sequence ID" value="NZ_VRZA01000002.1"/>
</dbReference>
<dbReference type="Gene3D" id="1.20.1250.20">
    <property type="entry name" value="MFS general substrate transporter like domains"/>
    <property type="match status" value="1"/>
</dbReference>
<keyword evidence="7" id="KW-1185">Reference proteome</keyword>
<dbReference type="CDD" id="cd17355">
    <property type="entry name" value="MFS_YcxA_like"/>
    <property type="match status" value="1"/>
</dbReference>
<dbReference type="PANTHER" id="PTHR11360">
    <property type="entry name" value="MONOCARBOXYLATE TRANSPORTER"/>
    <property type="match status" value="1"/>
</dbReference>
<organism evidence="6 7">
    <name type="scientific">Parahaliea maris</name>
    <dbReference type="NCBI Taxonomy" id="2716870"/>
    <lineage>
        <taxon>Bacteria</taxon>
        <taxon>Pseudomonadati</taxon>
        <taxon>Pseudomonadota</taxon>
        <taxon>Gammaproteobacteria</taxon>
        <taxon>Cellvibrionales</taxon>
        <taxon>Halieaceae</taxon>
        <taxon>Parahaliea</taxon>
    </lineage>
</organism>
<dbReference type="Proteomes" id="UP000321039">
    <property type="component" value="Unassembled WGS sequence"/>
</dbReference>
<evidence type="ECO:0000256" key="3">
    <source>
        <dbReference type="ARBA" id="ARBA00023136"/>
    </source>
</evidence>
<dbReference type="AlphaFoldDB" id="A0A5C9A6U3"/>
<dbReference type="PANTHER" id="PTHR11360:SF308">
    <property type="entry name" value="BLL3089 PROTEIN"/>
    <property type="match status" value="1"/>
</dbReference>
<name>A0A5C9A6U3_9GAMM</name>
<keyword evidence="2 4" id="KW-1133">Transmembrane helix</keyword>
<keyword evidence="3 4" id="KW-0472">Membrane</keyword>
<feature type="transmembrane region" description="Helical" evidence="4">
    <location>
        <begin position="240"/>
        <end position="263"/>
    </location>
</feature>
<feature type="transmembrane region" description="Helical" evidence="4">
    <location>
        <begin position="275"/>
        <end position="293"/>
    </location>
</feature>
<feature type="transmembrane region" description="Helical" evidence="4">
    <location>
        <begin position="26"/>
        <end position="51"/>
    </location>
</feature>
<dbReference type="PROSITE" id="PS50850">
    <property type="entry name" value="MFS"/>
    <property type="match status" value="1"/>
</dbReference>
<feature type="transmembrane region" description="Helical" evidence="4">
    <location>
        <begin position="300"/>
        <end position="322"/>
    </location>
</feature>